<dbReference type="EMBL" id="ML119334">
    <property type="protein sequence ID" value="RPB06465.1"/>
    <property type="molecule type" value="Genomic_DNA"/>
</dbReference>
<gene>
    <name evidence="2" type="ORF">P167DRAFT_476903</name>
</gene>
<dbReference type="OrthoDB" id="4357141at2759"/>
<dbReference type="Proteomes" id="UP000277580">
    <property type="component" value="Unassembled WGS sequence"/>
</dbReference>
<protein>
    <recommendedName>
        <fullName evidence="1">DDE-1 domain-containing protein</fullName>
    </recommendedName>
</protein>
<organism evidence="2 3">
    <name type="scientific">Morchella conica CCBAS932</name>
    <dbReference type="NCBI Taxonomy" id="1392247"/>
    <lineage>
        <taxon>Eukaryota</taxon>
        <taxon>Fungi</taxon>
        <taxon>Dikarya</taxon>
        <taxon>Ascomycota</taxon>
        <taxon>Pezizomycotina</taxon>
        <taxon>Pezizomycetes</taxon>
        <taxon>Pezizales</taxon>
        <taxon>Morchellaceae</taxon>
        <taxon>Morchella</taxon>
    </lineage>
</organism>
<dbReference type="InterPro" id="IPR004875">
    <property type="entry name" value="DDE_SF_endonuclease_dom"/>
</dbReference>
<keyword evidence="3" id="KW-1185">Reference proteome</keyword>
<reference evidence="2 3" key="1">
    <citation type="journal article" date="2018" name="Nat. Ecol. Evol.">
        <title>Pezizomycetes genomes reveal the molecular basis of ectomycorrhizal truffle lifestyle.</title>
        <authorList>
            <person name="Murat C."/>
            <person name="Payen T."/>
            <person name="Noel B."/>
            <person name="Kuo A."/>
            <person name="Morin E."/>
            <person name="Chen J."/>
            <person name="Kohler A."/>
            <person name="Krizsan K."/>
            <person name="Balestrini R."/>
            <person name="Da Silva C."/>
            <person name="Montanini B."/>
            <person name="Hainaut M."/>
            <person name="Levati E."/>
            <person name="Barry K.W."/>
            <person name="Belfiori B."/>
            <person name="Cichocki N."/>
            <person name="Clum A."/>
            <person name="Dockter R.B."/>
            <person name="Fauchery L."/>
            <person name="Guy J."/>
            <person name="Iotti M."/>
            <person name="Le Tacon F."/>
            <person name="Lindquist E.A."/>
            <person name="Lipzen A."/>
            <person name="Malagnac F."/>
            <person name="Mello A."/>
            <person name="Molinier V."/>
            <person name="Miyauchi S."/>
            <person name="Poulain J."/>
            <person name="Riccioni C."/>
            <person name="Rubini A."/>
            <person name="Sitrit Y."/>
            <person name="Splivallo R."/>
            <person name="Traeger S."/>
            <person name="Wang M."/>
            <person name="Zifcakova L."/>
            <person name="Wipf D."/>
            <person name="Zambonelli A."/>
            <person name="Paolocci F."/>
            <person name="Nowrousian M."/>
            <person name="Ottonello S."/>
            <person name="Baldrian P."/>
            <person name="Spatafora J.W."/>
            <person name="Henrissat B."/>
            <person name="Nagy L.G."/>
            <person name="Aury J.M."/>
            <person name="Wincker P."/>
            <person name="Grigoriev I.V."/>
            <person name="Bonfante P."/>
            <person name="Martin F.M."/>
        </authorList>
    </citation>
    <scope>NUCLEOTIDE SEQUENCE [LARGE SCALE GENOMIC DNA]</scope>
    <source>
        <strain evidence="2 3">CCBAS932</strain>
    </source>
</reference>
<feature type="domain" description="DDE-1" evidence="1">
    <location>
        <begin position="16"/>
        <end position="54"/>
    </location>
</feature>
<evidence type="ECO:0000313" key="2">
    <source>
        <dbReference type="EMBL" id="RPB06465.1"/>
    </source>
</evidence>
<dbReference type="GO" id="GO:0003676">
    <property type="term" value="F:nucleic acid binding"/>
    <property type="evidence" value="ECO:0007669"/>
    <property type="project" value="InterPro"/>
</dbReference>
<name>A0A3N4KKZ5_9PEZI</name>
<sequence length="93" mass="10709">NQIYNLRKWNFDCLIKILPFCLPSHTPQFCNPPDVGVFGPLKTYYRQEVCNLHCPITKNNCPDLLSVVRHNAFTIHNIQAGFRVTGISPFHPE</sequence>
<feature type="non-terminal residue" evidence="2">
    <location>
        <position position="1"/>
    </location>
</feature>
<dbReference type="AlphaFoldDB" id="A0A3N4KKZ5"/>
<evidence type="ECO:0000259" key="1">
    <source>
        <dbReference type="Pfam" id="PF03184"/>
    </source>
</evidence>
<dbReference type="InParanoid" id="A0A3N4KKZ5"/>
<dbReference type="Pfam" id="PF03184">
    <property type="entry name" value="DDE_1"/>
    <property type="match status" value="1"/>
</dbReference>
<evidence type="ECO:0000313" key="3">
    <source>
        <dbReference type="Proteomes" id="UP000277580"/>
    </source>
</evidence>
<proteinExistence type="predicted"/>
<feature type="non-terminal residue" evidence="2">
    <location>
        <position position="93"/>
    </location>
</feature>
<accession>A0A3N4KKZ5</accession>
<dbReference type="STRING" id="1392247.A0A3N4KKZ5"/>